<feature type="region of interest" description="Disordered" evidence="1">
    <location>
        <begin position="1"/>
        <end position="25"/>
    </location>
</feature>
<evidence type="ECO:0000256" key="1">
    <source>
        <dbReference type="SAM" id="MobiDB-lite"/>
    </source>
</evidence>
<accession>A0A0A8ZL22</accession>
<evidence type="ECO:0000313" key="2">
    <source>
        <dbReference type="EMBL" id="JAD39501.1"/>
    </source>
</evidence>
<name>A0A0A8ZL22_ARUDO</name>
<sequence>MPVSFSSSPHRRERRAKTPAPLSAP</sequence>
<reference evidence="2" key="1">
    <citation type="submission" date="2014-09" db="EMBL/GenBank/DDBJ databases">
        <authorList>
            <person name="Magalhaes I.L.F."/>
            <person name="Oliveira U."/>
            <person name="Santos F.R."/>
            <person name="Vidigal T.H.D.A."/>
            <person name="Brescovit A.D."/>
            <person name="Santos A.J."/>
        </authorList>
    </citation>
    <scope>NUCLEOTIDE SEQUENCE</scope>
    <source>
        <tissue evidence="2">Shoot tissue taken approximately 20 cm above the soil surface</tissue>
    </source>
</reference>
<protein>
    <submittedName>
        <fullName evidence="2">Uncharacterized protein</fullName>
    </submittedName>
</protein>
<organism evidence="2">
    <name type="scientific">Arundo donax</name>
    <name type="common">Giant reed</name>
    <name type="synonym">Donax arundinaceus</name>
    <dbReference type="NCBI Taxonomy" id="35708"/>
    <lineage>
        <taxon>Eukaryota</taxon>
        <taxon>Viridiplantae</taxon>
        <taxon>Streptophyta</taxon>
        <taxon>Embryophyta</taxon>
        <taxon>Tracheophyta</taxon>
        <taxon>Spermatophyta</taxon>
        <taxon>Magnoliopsida</taxon>
        <taxon>Liliopsida</taxon>
        <taxon>Poales</taxon>
        <taxon>Poaceae</taxon>
        <taxon>PACMAD clade</taxon>
        <taxon>Arundinoideae</taxon>
        <taxon>Arundineae</taxon>
        <taxon>Arundo</taxon>
    </lineage>
</organism>
<dbReference type="EMBL" id="GBRH01258394">
    <property type="protein sequence ID" value="JAD39501.1"/>
    <property type="molecule type" value="Transcribed_RNA"/>
</dbReference>
<proteinExistence type="predicted"/>
<reference evidence="2" key="2">
    <citation type="journal article" date="2015" name="Data Brief">
        <title>Shoot transcriptome of the giant reed, Arundo donax.</title>
        <authorList>
            <person name="Barrero R.A."/>
            <person name="Guerrero F.D."/>
            <person name="Moolhuijzen P."/>
            <person name="Goolsby J.A."/>
            <person name="Tidwell J."/>
            <person name="Bellgard S.E."/>
            <person name="Bellgard M.I."/>
        </authorList>
    </citation>
    <scope>NUCLEOTIDE SEQUENCE</scope>
    <source>
        <tissue evidence="2">Shoot tissue taken approximately 20 cm above the soil surface</tissue>
    </source>
</reference>
<dbReference type="AlphaFoldDB" id="A0A0A8ZL22"/>